<evidence type="ECO:0000313" key="16">
    <source>
        <dbReference type="Proteomes" id="UP000441208"/>
    </source>
</evidence>
<dbReference type="Proteomes" id="UP000476176">
    <property type="component" value="Unassembled WGS sequence"/>
</dbReference>
<accession>A0A6A3H5U5</accession>
<proteinExistence type="predicted"/>
<feature type="chain" id="PRO_5036164057" description="RxLR effector protein" evidence="1">
    <location>
        <begin position="22"/>
        <end position="214"/>
    </location>
</feature>
<dbReference type="EMBL" id="QXGB01004595">
    <property type="protein sequence ID" value="KAE9165670.1"/>
    <property type="molecule type" value="Genomic_DNA"/>
</dbReference>
<keyword evidence="1" id="KW-0732">Signal</keyword>
<evidence type="ECO:0000313" key="9">
    <source>
        <dbReference type="EMBL" id="KAE9171008.1"/>
    </source>
</evidence>
<dbReference type="Proteomes" id="UP000441208">
    <property type="component" value="Unassembled WGS sequence"/>
</dbReference>
<evidence type="ECO:0000313" key="4">
    <source>
        <dbReference type="EMBL" id="KAE9063092.1"/>
    </source>
</evidence>
<evidence type="ECO:0000313" key="3">
    <source>
        <dbReference type="EMBL" id="KAE8964485.1"/>
    </source>
</evidence>
<evidence type="ECO:0000313" key="12">
    <source>
        <dbReference type="Proteomes" id="UP000433483"/>
    </source>
</evidence>
<evidence type="ECO:0000313" key="13">
    <source>
        <dbReference type="Proteomes" id="UP000437068"/>
    </source>
</evidence>
<organism evidence="3 17">
    <name type="scientific">Phytophthora fragariae</name>
    <dbReference type="NCBI Taxonomy" id="53985"/>
    <lineage>
        <taxon>Eukaryota</taxon>
        <taxon>Sar</taxon>
        <taxon>Stramenopiles</taxon>
        <taxon>Oomycota</taxon>
        <taxon>Peronosporomycetes</taxon>
        <taxon>Peronosporales</taxon>
        <taxon>Peronosporaceae</taxon>
        <taxon>Phytophthora</taxon>
    </lineage>
</organism>
<dbReference type="Proteomes" id="UP000429523">
    <property type="component" value="Unassembled WGS sequence"/>
</dbReference>
<sequence length="214" mass="23092">MRLLLLSGFIAFTASCGAASAARISDEAWSHSLTATNQVQRSLRGYVEEVSEDEDRAPGGASIEKAAGQLDDALATVLHRPPHRLSTGFSSAVLAKIDDITPKVKAAMKNYPEGLSASALKQLRQVEEQRIKYAPLFAKMNNKSREGMQREIKPFPGMKTAPTMTSHVGRNEQVYTDKGGRMVVCGVVARPEIEGGGILLMSSSEVFQATIRSA</sequence>
<dbReference type="EMBL" id="QXGC01004768">
    <property type="protein sequence ID" value="KAE9167848.1"/>
    <property type="molecule type" value="Genomic_DNA"/>
</dbReference>
<evidence type="ECO:0000313" key="8">
    <source>
        <dbReference type="EMBL" id="KAE9167848.1"/>
    </source>
</evidence>
<comment type="caution">
    <text evidence="3">The sequence shown here is derived from an EMBL/GenBank/DDBJ whole genome shotgun (WGS) entry which is preliminary data.</text>
</comment>
<dbReference type="EMBL" id="QXGE01004754">
    <property type="protein sequence ID" value="KAE9269574.1"/>
    <property type="molecule type" value="Genomic_DNA"/>
</dbReference>
<evidence type="ECO:0000313" key="15">
    <source>
        <dbReference type="Proteomes" id="UP000440732"/>
    </source>
</evidence>
<dbReference type="PROSITE" id="PS51257">
    <property type="entry name" value="PROKAR_LIPOPROTEIN"/>
    <property type="match status" value="1"/>
</dbReference>
<dbReference type="EMBL" id="QXFX01004695">
    <property type="protein sequence ID" value="KAE9063092.1"/>
    <property type="molecule type" value="Genomic_DNA"/>
</dbReference>
<evidence type="ECO:0000313" key="6">
    <source>
        <dbReference type="EMBL" id="KAE9071198.1"/>
    </source>
</evidence>
<dbReference type="Proteomes" id="UP000433483">
    <property type="component" value="Unassembled WGS sequence"/>
</dbReference>
<dbReference type="EMBL" id="QXGD01004361">
    <property type="protein sequence ID" value="KAE9171008.1"/>
    <property type="molecule type" value="Genomic_DNA"/>
</dbReference>
<evidence type="ECO:0000313" key="11">
    <source>
        <dbReference type="Proteomes" id="UP000429523"/>
    </source>
</evidence>
<keyword evidence="12" id="KW-1185">Reference proteome</keyword>
<evidence type="ECO:0000256" key="1">
    <source>
        <dbReference type="SAM" id="SignalP"/>
    </source>
</evidence>
<dbReference type="AlphaFoldDB" id="A0A6A3H5U5"/>
<dbReference type="Proteomes" id="UP000440367">
    <property type="component" value="Unassembled WGS sequence"/>
</dbReference>
<gene>
    <name evidence="10" type="ORF">PF001_g29163</name>
    <name evidence="9" type="ORF">PF002_g29936</name>
    <name evidence="8" type="ORF">PF004_g28687</name>
    <name evidence="7" type="ORF">PF005_g29506</name>
    <name evidence="6" type="ORF">PF006_g29201</name>
    <name evidence="5" type="ORF">PF007_g29330</name>
    <name evidence="2" type="ORF">PF009_g29908</name>
    <name evidence="4" type="ORF">PF010_g29137</name>
    <name evidence="3" type="ORF">PF011_g28645</name>
</gene>
<dbReference type="Proteomes" id="UP000437068">
    <property type="component" value="Unassembled WGS sequence"/>
</dbReference>
<evidence type="ECO:0000313" key="18">
    <source>
        <dbReference type="Proteomes" id="UP000476176"/>
    </source>
</evidence>
<dbReference type="EMBL" id="QXGA01004744">
    <property type="protein sequence ID" value="KAE9071198.1"/>
    <property type="molecule type" value="Genomic_DNA"/>
</dbReference>
<protein>
    <recommendedName>
        <fullName evidence="20">RxLR effector protein</fullName>
    </recommendedName>
</protein>
<evidence type="ECO:0000313" key="17">
    <source>
        <dbReference type="Proteomes" id="UP000460718"/>
    </source>
</evidence>
<name>A0A6A3H5U5_9STRA</name>
<dbReference type="EMBL" id="QXFZ01004499">
    <property type="protein sequence ID" value="KAE9064047.1"/>
    <property type="molecule type" value="Genomic_DNA"/>
</dbReference>
<dbReference type="OrthoDB" id="128634at2759"/>
<evidence type="ECO:0000313" key="10">
    <source>
        <dbReference type="EMBL" id="KAE9269574.1"/>
    </source>
</evidence>
<dbReference type="EMBL" id="QXFW01004752">
    <property type="protein sequence ID" value="KAE8964485.1"/>
    <property type="molecule type" value="Genomic_DNA"/>
</dbReference>
<evidence type="ECO:0008006" key="20">
    <source>
        <dbReference type="Google" id="ProtNLM"/>
    </source>
</evidence>
<evidence type="ECO:0000313" key="7">
    <source>
        <dbReference type="EMBL" id="KAE9165670.1"/>
    </source>
</evidence>
<dbReference type="Proteomes" id="UP000440732">
    <property type="component" value="Unassembled WGS sequence"/>
</dbReference>
<dbReference type="Proteomes" id="UP000488956">
    <property type="component" value="Unassembled WGS sequence"/>
</dbReference>
<evidence type="ECO:0000313" key="14">
    <source>
        <dbReference type="Proteomes" id="UP000440367"/>
    </source>
</evidence>
<evidence type="ECO:0000313" key="5">
    <source>
        <dbReference type="EMBL" id="KAE9064047.1"/>
    </source>
</evidence>
<evidence type="ECO:0000313" key="19">
    <source>
        <dbReference type="Proteomes" id="UP000488956"/>
    </source>
</evidence>
<reference evidence="17 18" key="1">
    <citation type="submission" date="2018-09" db="EMBL/GenBank/DDBJ databases">
        <title>Genomic investigation of the strawberry pathogen Phytophthora fragariae indicates pathogenicity is determined by transcriptional variation in three key races.</title>
        <authorList>
            <person name="Adams T.M."/>
            <person name="Armitage A.D."/>
            <person name="Sobczyk M.K."/>
            <person name="Bates H.J."/>
            <person name="Dunwell J.M."/>
            <person name="Nellist C.F."/>
            <person name="Harrison R.J."/>
        </authorList>
    </citation>
    <scope>NUCLEOTIDE SEQUENCE [LARGE SCALE GENOMIC DNA]</scope>
    <source>
        <strain evidence="10 13">A4</strain>
        <strain evidence="9 14">BC-1</strain>
        <strain evidence="8 18">BC-23</strain>
        <strain evidence="7 12">NOV-27</strain>
        <strain evidence="6 15">NOV-5</strain>
        <strain evidence="5 16">NOV-71</strain>
        <strain evidence="2 11">NOV-9</strain>
        <strain evidence="4 19">ONT-3</strain>
        <strain evidence="3 17">SCRP245</strain>
    </source>
</reference>
<dbReference type="Proteomes" id="UP000460718">
    <property type="component" value="Unassembled WGS sequence"/>
</dbReference>
<dbReference type="EMBL" id="QXGF01004432">
    <property type="protein sequence ID" value="KAE8919791.1"/>
    <property type="molecule type" value="Genomic_DNA"/>
</dbReference>
<feature type="signal peptide" evidence="1">
    <location>
        <begin position="1"/>
        <end position="21"/>
    </location>
</feature>
<evidence type="ECO:0000313" key="2">
    <source>
        <dbReference type="EMBL" id="KAE8919791.1"/>
    </source>
</evidence>